<accession>B3LYB2</accession>
<keyword evidence="7" id="KW-0865">Zymogen</keyword>
<dbReference type="STRING" id="7217.B3LYB2"/>
<dbReference type="InterPro" id="IPR018114">
    <property type="entry name" value="TRYPSIN_HIS"/>
</dbReference>
<keyword evidence="8" id="KW-1015">Disulfide bond</keyword>
<keyword evidence="2" id="KW-0964">Secreted</keyword>
<reference evidence="13 14" key="1">
    <citation type="journal article" date="2007" name="Nature">
        <title>Evolution of genes and genomes on the Drosophila phylogeny.</title>
        <authorList>
            <consortium name="Drosophila 12 Genomes Consortium"/>
            <person name="Clark A.G."/>
            <person name="Eisen M.B."/>
            <person name="Smith D.R."/>
            <person name="Bergman C.M."/>
            <person name="Oliver B."/>
            <person name="Markow T.A."/>
            <person name="Kaufman T.C."/>
            <person name="Kellis M."/>
            <person name="Gelbart W."/>
            <person name="Iyer V.N."/>
            <person name="Pollard D.A."/>
            <person name="Sackton T.B."/>
            <person name="Larracuente A.M."/>
            <person name="Singh N.D."/>
            <person name="Abad J.P."/>
            <person name="Abt D.N."/>
            <person name="Adryan B."/>
            <person name="Aguade M."/>
            <person name="Akashi H."/>
            <person name="Anderson W.W."/>
            <person name="Aquadro C.F."/>
            <person name="Ardell D.H."/>
            <person name="Arguello R."/>
            <person name="Artieri C.G."/>
            <person name="Barbash D.A."/>
            <person name="Barker D."/>
            <person name="Barsanti P."/>
            <person name="Batterham P."/>
            <person name="Batzoglou S."/>
            <person name="Begun D."/>
            <person name="Bhutkar A."/>
            <person name="Blanco E."/>
            <person name="Bosak S.A."/>
            <person name="Bradley R.K."/>
            <person name="Brand A.D."/>
            <person name="Brent M.R."/>
            <person name="Brooks A.N."/>
            <person name="Brown R.H."/>
            <person name="Butlin R.K."/>
            <person name="Caggese C."/>
            <person name="Calvi B.R."/>
            <person name="Bernardo de Carvalho A."/>
            <person name="Caspi A."/>
            <person name="Castrezana S."/>
            <person name="Celniker S.E."/>
            <person name="Chang J.L."/>
            <person name="Chapple C."/>
            <person name="Chatterji S."/>
            <person name="Chinwalla A."/>
            <person name="Civetta A."/>
            <person name="Clifton S.W."/>
            <person name="Comeron J.M."/>
            <person name="Costello J.C."/>
            <person name="Coyne J.A."/>
            <person name="Daub J."/>
            <person name="David R.G."/>
            <person name="Delcher A.L."/>
            <person name="Delehaunty K."/>
            <person name="Do C.B."/>
            <person name="Ebling H."/>
            <person name="Edwards K."/>
            <person name="Eickbush T."/>
            <person name="Evans J.D."/>
            <person name="Filipski A."/>
            <person name="Findeiss S."/>
            <person name="Freyhult E."/>
            <person name="Fulton L."/>
            <person name="Fulton R."/>
            <person name="Garcia A.C."/>
            <person name="Gardiner A."/>
            <person name="Garfield D.A."/>
            <person name="Garvin B.E."/>
            <person name="Gibson G."/>
            <person name="Gilbert D."/>
            <person name="Gnerre S."/>
            <person name="Godfrey J."/>
            <person name="Good R."/>
            <person name="Gotea V."/>
            <person name="Gravely B."/>
            <person name="Greenberg A.J."/>
            <person name="Griffiths-Jones S."/>
            <person name="Gross S."/>
            <person name="Guigo R."/>
            <person name="Gustafson E.A."/>
            <person name="Haerty W."/>
            <person name="Hahn M.W."/>
            <person name="Halligan D.L."/>
            <person name="Halpern A.L."/>
            <person name="Halter G.M."/>
            <person name="Han M.V."/>
            <person name="Heger A."/>
            <person name="Hillier L."/>
            <person name="Hinrichs A.S."/>
            <person name="Holmes I."/>
            <person name="Hoskins R.A."/>
            <person name="Hubisz M.J."/>
            <person name="Hultmark D."/>
            <person name="Huntley M.A."/>
            <person name="Jaffe D.B."/>
            <person name="Jagadeeshan S."/>
            <person name="Jeck W.R."/>
            <person name="Johnson J."/>
            <person name="Jones C.D."/>
            <person name="Jordan W.C."/>
            <person name="Karpen G.H."/>
            <person name="Kataoka E."/>
            <person name="Keightley P.D."/>
            <person name="Kheradpour P."/>
            <person name="Kirkness E.F."/>
            <person name="Koerich L.B."/>
            <person name="Kristiansen K."/>
            <person name="Kudrna D."/>
            <person name="Kulathinal R.J."/>
            <person name="Kumar S."/>
            <person name="Kwok R."/>
            <person name="Lander E."/>
            <person name="Langley C.H."/>
            <person name="Lapoint R."/>
            <person name="Lazzaro B.P."/>
            <person name="Lee S.J."/>
            <person name="Levesque L."/>
            <person name="Li R."/>
            <person name="Lin C.F."/>
            <person name="Lin M.F."/>
            <person name="Lindblad-Toh K."/>
            <person name="Llopart A."/>
            <person name="Long M."/>
            <person name="Low L."/>
            <person name="Lozovsky E."/>
            <person name="Lu J."/>
            <person name="Luo M."/>
            <person name="Machado C.A."/>
            <person name="Makalowski W."/>
            <person name="Marzo M."/>
            <person name="Matsuda M."/>
            <person name="Matzkin L."/>
            <person name="McAllister B."/>
            <person name="McBride C.S."/>
            <person name="McKernan B."/>
            <person name="McKernan K."/>
            <person name="Mendez-Lago M."/>
            <person name="Minx P."/>
            <person name="Mollenhauer M.U."/>
            <person name="Montooth K."/>
            <person name="Mount S.M."/>
            <person name="Mu X."/>
            <person name="Myers E."/>
            <person name="Negre B."/>
            <person name="Newfeld S."/>
            <person name="Nielsen R."/>
            <person name="Noor M.A."/>
            <person name="O'Grady P."/>
            <person name="Pachter L."/>
            <person name="Papaceit M."/>
            <person name="Parisi M.J."/>
            <person name="Parisi M."/>
            <person name="Parts L."/>
            <person name="Pedersen J.S."/>
            <person name="Pesole G."/>
            <person name="Phillippy A.M."/>
            <person name="Ponting C.P."/>
            <person name="Pop M."/>
            <person name="Porcelli D."/>
            <person name="Powell J.R."/>
            <person name="Prohaska S."/>
            <person name="Pruitt K."/>
            <person name="Puig M."/>
            <person name="Quesneville H."/>
            <person name="Ram K.R."/>
            <person name="Rand D."/>
            <person name="Rasmussen M.D."/>
            <person name="Reed L.K."/>
            <person name="Reenan R."/>
            <person name="Reily A."/>
            <person name="Remington K.A."/>
            <person name="Rieger T.T."/>
            <person name="Ritchie M.G."/>
            <person name="Robin C."/>
            <person name="Rogers Y.H."/>
            <person name="Rohde C."/>
            <person name="Rozas J."/>
            <person name="Rubenfield M.J."/>
            <person name="Ruiz A."/>
            <person name="Russo S."/>
            <person name="Salzberg S.L."/>
            <person name="Sanchez-Gracia A."/>
            <person name="Saranga D.J."/>
            <person name="Sato H."/>
            <person name="Schaeffer S.W."/>
            <person name="Schatz M.C."/>
            <person name="Schlenke T."/>
            <person name="Schwartz R."/>
            <person name="Segarra C."/>
            <person name="Singh R.S."/>
            <person name="Sirot L."/>
            <person name="Sirota M."/>
            <person name="Sisneros N.B."/>
            <person name="Smith C.D."/>
            <person name="Smith T.F."/>
            <person name="Spieth J."/>
            <person name="Stage D.E."/>
            <person name="Stark A."/>
            <person name="Stephan W."/>
            <person name="Strausberg R.L."/>
            <person name="Strempel S."/>
            <person name="Sturgill D."/>
            <person name="Sutton G."/>
            <person name="Sutton G.G."/>
            <person name="Tao W."/>
            <person name="Teichmann S."/>
            <person name="Tobari Y.N."/>
            <person name="Tomimura Y."/>
            <person name="Tsolas J.M."/>
            <person name="Valente V.L."/>
            <person name="Venter E."/>
            <person name="Venter J.C."/>
            <person name="Vicario S."/>
            <person name="Vieira F.G."/>
            <person name="Vilella A.J."/>
            <person name="Villasante A."/>
            <person name="Walenz B."/>
            <person name="Wang J."/>
            <person name="Wasserman M."/>
            <person name="Watts T."/>
            <person name="Wilson D."/>
            <person name="Wilson R.K."/>
            <person name="Wing R.A."/>
            <person name="Wolfner M.F."/>
            <person name="Wong A."/>
            <person name="Wong G.K."/>
            <person name="Wu C.I."/>
            <person name="Wu G."/>
            <person name="Yamamoto D."/>
            <person name="Yang H.P."/>
            <person name="Yang S.P."/>
            <person name="Yorke J.A."/>
            <person name="Yoshida K."/>
            <person name="Zdobnov E."/>
            <person name="Zhang P."/>
            <person name="Zhang Y."/>
            <person name="Zimin A.V."/>
            <person name="Baldwin J."/>
            <person name="Abdouelleil A."/>
            <person name="Abdulkadir J."/>
            <person name="Abebe A."/>
            <person name="Abera B."/>
            <person name="Abreu J."/>
            <person name="Acer S.C."/>
            <person name="Aftuck L."/>
            <person name="Alexander A."/>
            <person name="An P."/>
            <person name="Anderson E."/>
            <person name="Anderson S."/>
            <person name="Arachi H."/>
            <person name="Azer M."/>
            <person name="Bachantsang P."/>
            <person name="Barry A."/>
            <person name="Bayul T."/>
            <person name="Berlin A."/>
            <person name="Bessette D."/>
            <person name="Bloom T."/>
            <person name="Blye J."/>
            <person name="Boguslavskiy L."/>
            <person name="Bonnet C."/>
            <person name="Boukhgalter B."/>
            <person name="Bourzgui I."/>
            <person name="Brown A."/>
            <person name="Cahill P."/>
            <person name="Channer S."/>
            <person name="Cheshatsang Y."/>
            <person name="Chuda L."/>
            <person name="Citroen M."/>
            <person name="Collymore A."/>
            <person name="Cooke P."/>
            <person name="Costello M."/>
            <person name="D'Aco K."/>
            <person name="Daza R."/>
            <person name="De Haan G."/>
            <person name="DeGray S."/>
            <person name="DeMaso C."/>
            <person name="Dhargay N."/>
            <person name="Dooley K."/>
            <person name="Dooley E."/>
            <person name="Doricent M."/>
            <person name="Dorje P."/>
            <person name="Dorjee K."/>
            <person name="Dupes A."/>
            <person name="Elong R."/>
            <person name="Falk J."/>
            <person name="Farina A."/>
            <person name="Faro S."/>
            <person name="Ferguson D."/>
            <person name="Fisher S."/>
            <person name="Foley C.D."/>
            <person name="Franke A."/>
            <person name="Friedrich D."/>
            <person name="Gadbois L."/>
            <person name="Gearin G."/>
            <person name="Gearin C.R."/>
            <person name="Giannoukos G."/>
            <person name="Goode T."/>
            <person name="Graham J."/>
            <person name="Grandbois E."/>
            <person name="Grewal S."/>
            <person name="Gyaltsen K."/>
            <person name="Hafez N."/>
            <person name="Hagos B."/>
            <person name="Hall J."/>
            <person name="Henson C."/>
            <person name="Hollinger A."/>
            <person name="Honan T."/>
            <person name="Huard M.D."/>
            <person name="Hughes L."/>
            <person name="Hurhula B."/>
            <person name="Husby M.E."/>
            <person name="Kamat A."/>
            <person name="Kanga B."/>
            <person name="Kashin S."/>
            <person name="Khazanovich D."/>
            <person name="Kisner P."/>
            <person name="Lance K."/>
            <person name="Lara M."/>
            <person name="Lee W."/>
            <person name="Lennon N."/>
            <person name="Letendre F."/>
            <person name="LeVine R."/>
            <person name="Lipovsky A."/>
            <person name="Liu X."/>
            <person name="Liu J."/>
            <person name="Liu S."/>
            <person name="Lokyitsang T."/>
            <person name="Lokyitsang Y."/>
            <person name="Lubonja R."/>
            <person name="Lui A."/>
            <person name="MacDonald P."/>
            <person name="Magnisalis V."/>
            <person name="Maru K."/>
            <person name="Matthews C."/>
            <person name="McCusker W."/>
            <person name="McDonough S."/>
            <person name="Mehta T."/>
            <person name="Meldrim J."/>
            <person name="Meneus L."/>
            <person name="Mihai O."/>
            <person name="Mihalev A."/>
            <person name="Mihova T."/>
            <person name="Mittelman R."/>
            <person name="Mlenga V."/>
            <person name="Montmayeur A."/>
            <person name="Mulrain L."/>
            <person name="Navidi A."/>
            <person name="Naylor J."/>
            <person name="Negash T."/>
            <person name="Nguyen T."/>
            <person name="Nguyen N."/>
            <person name="Nicol R."/>
            <person name="Norbu C."/>
            <person name="Norbu N."/>
            <person name="Novod N."/>
            <person name="O'Neill B."/>
            <person name="Osman S."/>
            <person name="Markiewicz E."/>
            <person name="Oyono O.L."/>
            <person name="Patti C."/>
            <person name="Phunkhang P."/>
            <person name="Pierre F."/>
            <person name="Priest M."/>
            <person name="Raghuraman S."/>
            <person name="Rege F."/>
            <person name="Reyes R."/>
            <person name="Rise C."/>
            <person name="Rogov P."/>
            <person name="Ross K."/>
            <person name="Ryan E."/>
            <person name="Settipalli S."/>
            <person name="Shea T."/>
            <person name="Sherpa N."/>
            <person name="Shi L."/>
            <person name="Shih D."/>
            <person name="Sparrow T."/>
            <person name="Spaulding J."/>
            <person name="Stalker J."/>
            <person name="Stange-Thomann N."/>
            <person name="Stavropoulos S."/>
            <person name="Stone C."/>
            <person name="Strader C."/>
            <person name="Tesfaye S."/>
            <person name="Thomson T."/>
            <person name="Thoulutsang Y."/>
            <person name="Thoulutsang D."/>
            <person name="Topham K."/>
            <person name="Topping I."/>
            <person name="Tsamla T."/>
            <person name="Vassiliev H."/>
            <person name="Vo A."/>
            <person name="Wangchuk T."/>
            <person name="Wangdi T."/>
            <person name="Weiand M."/>
            <person name="Wilkinson J."/>
            <person name="Wilson A."/>
            <person name="Yadav S."/>
            <person name="Young G."/>
            <person name="Yu Q."/>
            <person name="Zembek L."/>
            <person name="Zhong D."/>
            <person name="Zimmer A."/>
            <person name="Zwirko Z."/>
            <person name="Jaffe D.B."/>
            <person name="Alvarez P."/>
            <person name="Brockman W."/>
            <person name="Butler J."/>
            <person name="Chin C."/>
            <person name="Gnerre S."/>
            <person name="Grabherr M."/>
            <person name="Kleber M."/>
            <person name="Mauceli E."/>
            <person name="MacCallum I."/>
        </authorList>
    </citation>
    <scope>NUCLEOTIDE SEQUENCE [LARGE SCALE GENOMIC DNA]</scope>
    <source>
        <strain evidence="14">Tucson 14024-0371.13</strain>
    </source>
</reference>
<dbReference type="FunFam" id="2.40.10.10:FF:000146">
    <property type="entry name" value="Serine protease 53"/>
    <property type="match status" value="1"/>
</dbReference>
<dbReference type="AlphaFoldDB" id="B3LYB2"/>
<evidence type="ECO:0000256" key="5">
    <source>
        <dbReference type="ARBA" id="ARBA00022801"/>
    </source>
</evidence>
<keyword evidence="3 9" id="KW-0645">Protease</keyword>
<dbReference type="SUPFAM" id="SSF50494">
    <property type="entry name" value="Trypsin-like serine proteases"/>
    <property type="match status" value="1"/>
</dbReference>
<evidence type="ECO:0000313" key="14">
    <source>
        <dbReference type="Proteomes" id="UP000007801"/>
    </source>
</evidence>
<dbReference type="SMR" id="B3LYB2"/>
<dbReference type="GeneID" id="6501546"/>
<evidence type="ECO:0000256" key="10">
    <source>
        <dbReference type="SAM" id="MobiDB-lite"/>
    </source>
</evidence>
<dbReference type="InterPro" id="IPR031986">
    <property type="entry name" value="GD_N"/>
</dbReference>
<dbReference type="PANTHER" id="PTHR24260:SF143">
    <property type="entry name" value="SERINE PROTEASE GD-LIKE PROTEIN"/>
    <property type="match status" value="1"/>
</dbReference>
<evidence type="ECO:0000256" key="11">
    <source>
        <dbReference type="SAM" id="SignalP"/>
    </source>
</evidence>
<proteinExistence type="predicted"/>
<dbReference type="MEROPS" id="S01.A79"/>
<keyword evidence="5 9" id="KW-0378">Hydrolase</keyword>
<dbReference type="EMBL" id="CH902617">
    <property type="protein sequence ID" value="EDV44016.2"/>
    <property type="molecule type" value="Genomic_DNA"/>
</dbReference>
<keyword evidence="6 9" id="KW-0720">Serine protease</keyword>
<dbReference type="PANTHER" id="PTHR24260">
    <property type="match status" value="1"/>
</dbReference>
<dbReference type="GO" id="GO:0004252">
    <property type="term" value="F:serine-type endopeptidase activity"/>
    <property type="evidence" value="ECO:0007669"/>
    <property type="project" value="InterPro"/>
</dbReference>
<dbReference type="Pfam" id="PF16030">
    <property type="entry name" value="GD_N"/>
    <property type="match status" value="1"/>
</dbReference>
<dbReference type="eggNOG" id="KOG3627">
    <property type="taxonomic scope" value="Eukaryota"/>
</dbReference>
<dbReference type="CDD" id="cd00190">
    <property type="entry name" value="Tryp_SPc"/>
    <property type="match status" value="1"/>
</dbReference>
<dbReference type="Pfam" id="PF00089">
    <property type="entry name" value="Trypsin"/>
    <property type="match status" value="1"/>
</dbReference>
<dbReference type="InterPro" id="IPR033116">
    <property type="entry name" value="TRYPSIN_SER"/>
</dbReference>
<dbReference type="OrthoDB" id="238681at2759"/>
<dbReference type="HOGENOM" id="CLU_361010_0_0_1"/>
<dbReference type="PROSITE" id="PS00134">
    <property type="entry name" value="TRYPSIN_HIS"/>
    <property type="match status" value="1"/>
</dbReference>
<evidence type="ECO:0000256" key="7">
    <source>
        <dbReference type="ARBA" id="ARBA00023145"/>
    </source>
</evidence>
<dbReference type="InterPro" id="IPR051333">
    <property type="entry name" value="CLIP_Serine_Protease"/>
</dbReference>
<dbReference type="InterPro" id="IPR043504">
    <property type="entry name" value="Peptidase_S1_PA_chymotrypsin"/>
</dbReference>
<organism evidence="13 14">
    <name type="scientific">Drosophila ananassae</name>
    <name type="common">Fruit fly</name>
    <dbReference type="NCBI Taxonomy" id="7217"/>
    <lineage>
        <taxon>Eukaryota</taxon>
        <taxon>Metazoa</taxon>
        <taxon>Ecdysozoa</taxon>
        <taxon>Arthropoda</taxon>
        <taxon>Hexapoda</taxon>
        <taxon>Insecta</taxon>
        <taxon>Pterygota</taxon>
        <taxon>Neoptera</taxon>
        <taxon>Endopterygota</taxon>
        <taxon>Diptera</taxon>
        <taxon>Brachycera</taxon>
        <taxon>Muscomorpha</taxon>
        <taxon>Ephydroidea</taxon>
        <taxon>Drosophilidae</taxon>
        <taxon>Drosophila</taxon>
        <taxon>Sophophora</taxon>
    </lineage>
</organism>
<evidence type="ECO:0000256" key="3">
    <source>
        <dbReference type="ARBA" id="ARBA00022670"/>
    </source>
</evidence>
<dbReference type="InParanoid" id="B3LYB2"/>
<feature type="domain" description="Peptidase S1" evidence="12">
    <location>
        <begin position="210"/>
        <end position="451"/>
    </location>
</feature>
<name>B3LYB2_DROAN</name>
<evidence type="ECO:0000313" key="13">
    <source>
        <dbReference type="EMBL" id="EDV44016.2"/>
    </source>
</evidence>
<evidence type="ECO:0000256" key="2">
    <source>
        <dbReference type="ARBA" id="ARBA00022525"/>
    </source>
</evidence>
<feature type="region of interest" description="Disordered" evidence="10">
    <location>
        <begin position="127"/>
        <end position="168"/>
    </location>
</feature>
<dbReference type="SMART" id="SM00020">
    <property type="entry name" value="Tryp_SPc"/>
    <property type="match status" value="1"/>
</dbReference>
<dbReference type="InterPro" id="IPR001254">
    <property type="entry name" value="Trypsin_dom"/>
</dbReference>
<evidence type="ECO:0000256" key="9">
    <source>
        <dbReference type="RuleBase" id="RU363034"/>
    </source>
</evidence>
<evidence type="ECO:0000256" key="6">
    <source>
        <dbReference type="ARBA" id="ARBA00022825"/>
    </source>
</evidence>
<dbReference type="Gene3D" id="2.40.10.10">
    <property type="entry name" value="Trypsin-like serine proteases"/>
    <property type="match status" value="1"/>
</dbReference>
<dbReference type="Proteomes" id="UP000007801">
    <property type="component" value="Unassembled WGS sequence"/>
</dbReference>
<dbReference type="PROSITE" id="PS50240">
    <property type="entry name" value="TRYPSIN_DOM"/>
    <property type="match status" value="1"/>
</dbReference>
<gene>
    <name evidence="13" type="primary">Dana\GF18776</name>
    <name evidence="13" type="synonym">dana_GLEANR_20033</name>
    <name evidence="13" type="ORF">GF18776</name>
</gene>
<dbReference type="InterPro" id="IPR009003">
    <property type="entry name" value="Peptidase_S1_PA"/>
</dbReference>
<dbReference type="GO" id="GO:0006508">
    <property type="term" value="P:proteolysis"/>
    <property type="evidence" value="ECO:0007669"/>
    <property type="project" value="UniProtKB-KW"/>
</dbReference>
<evidence type="ECO:0000259" key="12">
    <source>
        <dbReference type="PROSITE" id="PS50240"/>
    </source>
</evidence>
<evidence type="ECO:0000256" key="8">
    <source>
        <dbReference type="ARBA" id="ARBA00023157"/>
    </source>
</evidence>
<evidence type="ECO:0000256" key="1">
    <source>
        <dbReference type="ARBA" id="ARBA00004613"/>
    </source>
</evidence>
<keyword evidence="4 11" id="KW-0732">Signal</keyword>
<feature type="signal peptide" evidence="11">
    <location>
        <begin position="1"/>
        <end position="20"/>
    </location>
</feature>
<evidence type="ECO:0000256" key="4">
    <source>
        <dbReference type="ARBA" id="ARBA00022729"/>
    </source>
</evidence>
<dbReference type="GO" id="GO:0005576">
    <property type="term" value="C:extracellular region"/>
    <property type="evidence" value="ECO:0007669"/>
    <property type="project" value="UniProtKB-SubCell"/>
</dbReference>
<comment type="subcellular location">
    <subcellularLocation>
        <location evidence="1">Secreted</location>
    </subcellularLocation>
</comment>
<keyword evidence="14" id="KW-1185">Reference proteome</keyword>
<feature type="compositionally biased region" description="Polar residues" evidence="10">
    <location>
        <begin position="130"/>
        <end position="151"/>
    </location>
</feature>
<dbReference type="KEGG" id="dan:6501546"/>
<protein>
    <recommendedName>
        <fullName evidence="12">Peptidase S1 domain-containing protein</fullName>
    </recommendedName>
</protein>
<feature type="chain" id="PRO_5006454393" description="Peptidase S1 domain-containing protein" evidence="11">
    <location>
        <begin position="21"/>
        <end position="452"/>
    </location>
</feature>
<sequence>MKTDGLTFLGLSLTVSLGWALIVPQHHCENYFSYMKESNGKYFGLFTAPRGGINSVKWVAVFNADKTQQSHTVGSLELYPDKDQAFRDLRNGERTKVSVDFHDYGNKLPKLIRAEFNEELLCSNPEYDAPSSTMTRERTFSTSGPVKTQTVYSQPYPRPPQSQPLPQNNYKSNPFLPSTPFVNRPATPEVKPRIEGDFDECGREGFAFTQIGGTDVVRGQYPWLSALYVGTTRATYSCVTSVISKRTVITAAHCIFGKQTEELWVYLGRHDRDKNPEDGAKLVGVSSVHTPDEYKDNRLPHTDVGLLILAETIEYTRYIRPLCMWTSDMNVPRNEGDSGVVAGWGLDIDAQKTRFPRMVTVNLVSRTTCRNKMGLAEDFITDRTVCAGNSLSHGPCFGDSGGALMILRNNRWVVRGIVSLSPRKGEICDLSNYVIYCDVTKYLTWIRRNMVS</sequence>
<dbReference type="PROSITE" id="PS00135">
    <property type="entry name" value="TRYPSIN_SER"/>
    <property type="match status" value="1"/>
</dbReference>